<name>A0ABW1YAG0_9DEIO</name>
<keyword evidence="3" id="KW-1185">Reference proteome</keyword>
<gene>
    <name evidence="2" type="ORF">ACFP81_03510</name>
</gene>
<protein>
    <submittedName>
        <fullName evidence="2">Uncharacterized protein</fullName>
    </submittedName>
</protein>
<dbReference type="RefSeq" id="WP_380082195.1">
    <property type="nucleotide sequence ID" value="NZ_JBHSWD010000001.1"/>
</dbReference>
<comment type="caution">
    <text evidence="2">The sequence shown here is derived from an EMBL/GenBank/DDBJ whole genome shotgun (WGS) entry which is preliminary data.</text>
</comment>
<feature type="chain" id="PRO_5045260484" evidence="1">
    <location>
        <begin position="23"/>
        <end position="209"/>
    </location>
</feature>
<proteinExistence type="predicted"/>
<keyword evidence="1" id="KW-0732">Signal</keyword>
<evidence type="ECO:0000313" key="3">
    <source>
        <dbReference type="Proteomes" id="UP001596297"/>
    </source>
</evidence>
<accession>A0ABW1YAG0</accession>
<organism evidence="2 3">
    <name type="scientific">Deinococcus lacus</name>
    <dbReference type="NCBI Taxonomy" id="392561"/>
    <lineage>
        <taxon>Bacteria</taxon>
        <taxon>Thermotogati</taxon>
        <taxon>Deinococcota</taxon>
        <taxon>Deinococci</taxon>
        <taxon>Deinococcales</taxon>
        <taxon>Deinococcaceae</taxon>
        <taxon>Deinococcus</taxon>
    </lineage>
</organism>
<reference evidence="3" key="1">
    <citation type="journal article" date="2019" name="Int. J. Syst. Evol. Microbiol.">
        <title>The Global Catalogue of Microorganisms (GCM) 10K type strain sequencing project: providing services to taxonomists for standard genome sequencing and annotation.</title>
        <authorList>
            <consortium name="The Broad Institute Genomics Platform"/>
            <consortium name="The Broad Institute Genome Sequencing Center for Infectious Disease"/>
            <person name="Wu L."/>
            <person name="Ma J."/>
        </authorList>
    </citation>
    <scope>NUCLEOTIDE SEQUENCE [LARGE SCALE GENOMIC DNA]</scope>
    <source>
        <strain evidence="3">CGMCC 1.15772</strain>
    </source>
</reference>
<evidence type="ECO:0000313" key="2">
    <source>
        <dbReference type="EMBL" id="MFC6591187.1"/>
    </source>
</evidence>
<dbReference type="Proteomes" id="UP001596297">
    <property type="component" value="Unassembled WGS sequence"/>
</dbReference>
<sequence length="209" mass="22450">MQSSYRLTAAFLLALACSGAQAQSWGFGLAAGRGWQPEVTFGTRLGSGTLGVRLTPGSGEISYGQLLTLPPLGMVETRSQAGALWAGPAAGAWHTASQASASVGPIALRLAGNYHTAALTEWEPLAAWTLEPSDTRTQGWNLRLDARVRQEPQRFLLLGGEAGGSPMSTWPRSGRCGLRRLPQLRNQWCRPSRASFQPSSRLQMKMWAG</sequence>
<evidence type="ECO:0000256" key="1">
    <source>
        <dbReference type="SAM" id="SignalP"/>
    </source>
</evidence>
<feature type="signal peptide" evidence="1">
    <location>
        <begin position="1"/>
        <end position="22"/>
    </location>
</feature>
<dbReference type="EMBL" id="JBHSWD010000001">
    <property type="protein sequence ID" value="MFC6591187.1"/>
    <property type="molecule type" value="Genomic_DNA"/>
</dbReference>
<dbReference type="PROSITE" id="PS51257">
    <property type="entry name" value="PROKAR_LIPOPROTEIN"/>
    <property type="match status" value="1"/>
</dbReference>